<dbReference type="SUPFAM" id="SSF52540">
    <property type="entry name" value="P-loop containing nucleoside triphosphate hydrolases"/>
    <property type="match status" value="1"/>
</dbReference>
<evidence type="ECO:0000256" key="2">
    <source>
        <dbReference type="SAM" id="Phobius"/>
    </source>
</evidence>
<evidence type="ECO:0000313" key="4">
    <source>
        <dbReference type="EMBL" id="QKU34771.1"/>
    </source>
</evidence>
<keyword evidence="2" id="KW-0812">Transmembrane</keyword>
<reference evidence="4" key="1">
    <citation type="submission" date="2017-01" db="EMBL/GenBank/DDBJ databases">
        <authorList>
            <person name="Assis F.L."/>
            <person name="Abrahao J.S."/>
            <person name="Silva L."/>
            <person name="Khalil J.B."/>
            <person name="Rodrigues R."/>
            <person name="Silva L.S."/>
            <person name="Arantes T."/>
            <person name="Boratto P."/>
            <person name="Andrade M."/>
            <person name="Kroon E.G."/>
            <person name="Ribeiro B."/>
            <person name="Bergier I."/>
            <person name="Seligmann H."/>
            <person name="Ghigo E."/>
            <person name="Colson P."/>
            <person name="Levasseur A."/>
            <person name="Raoult D."/>
            <person name="Scola B.L."/>
        </authorList>
    </citation>
    <scope>NUCLEOTIDE SEQUENCE</scope>
    <source>
        <strain evidence="4">Soda lake</strain>
    </source>
</reference>
<feature type="transmembrane region" description="Helical" evidence="2">
    <location>
        <begin position="29"/>
        <end position="50"/>
    </location>
</feature>
<dbReference type="EMBL" id="KY523104">
    <property type="protein sequence ID" value="QKU34771.1"/>
    <property type="molecule type" value="Genomic_DNA"/>
</dbReference>
<keyword evidence="2" id="KW-1133">Transmembrane helix</keyword>
<dbReference type="GO" id="GO:0016887">
    <property type="term" value="F:ATP hydrolysis activity"/>
    <property type="evidence" value="ECO:0007669"/>
    <property type="project" value="InterPro"/>
</dbReference>
<feature type="domain" description="AAA+ ATPase" evidence="3">
    <location>
        <begin position="286"/>
        <end position="443"/>
    </location>
</feature>
<dbReference type="GO" id="GO:0005524">
    <property type="term" value="F:ATP binding"/>
    <property type="evidence" value="ECO:0007669"/>
    <property type="project" value="InterPro"/>
</dbReference>
<dbReference type="GeneID" id="80518180"/>
<dbReference type="InterPro" id="IPR003959">
    <property type="entry name" value="ATPase_AAA_core"/>
</dbReference>
<dbReference type="SMART" id="SM00382">
    <property type="entry name" value="AAA"/>
    <property type="match status" value="1"/>
</dbReference>
<name>A0A6N1P0M1_9VIRU</name>
<keyword evidence="2" id="KW-0472">Membrane</keyword>
<organism evidence="4">
    <name type="scientific">Tupanvirus soda lake</name>
    <dbReference type="NCBI Taxonomy" id="2126985"/>
    <lineage>
        <taxon>Viruses</taxon>
        <taxon>Varidnaviria</taxon>
        <taxon>Bamfordvirae</taxon>
        <taxon>Nucleocytoviricota</taxon>
        <taxon>Megaviricetes</taxon>
        <taxon>Imitervirales</taxon>
        <taxon>Mimiviridae</taxon>
        <taxon>Megamimivirinae</taxon>
        <taxon>Tupanvirus</taxon>
        <taxon>Tupanvirus salinum</taxon>
    </lineage>
</organism>
<dbReference type="KEGG" id="vg:80518180"/>
<dbReference type="CDD" id="cd19481">
    <property type="entry name" value="RecA-like_protease"/>
    <property type="match status" value="1"/>
</dbReference>
<accession>A0A6N1P0M1</accession>
<evidence type="ECO:0000259" key="3">
    <source>
        <dbReference type="SMART" id="SM00382"/>
    </source>
</evidence>
<dbReference type="PANTHER" id="PTHR23070">
    <property type="entry name" value="BCS1 AAA-TYPE ATPASE"/>
    <property type="match status" value="1"/>
</dbReference>
<dbReference type="Gene3D" id="3.40.50.300">
    <property type="entry name" value="P-loop containing nucleotide triphosphate hydrolases"/>
    <property type="match status" value="1"/>
</dbReference>
<protein>
    <submittedName>
        <fullName evidence="4">AAA family ATPase</fullName>
    </submittedName>
</protein>
<sequence>MDIDKILNVVTSQIPLLVMSINNGTNKTTLLSLFLIPLIIYLIQSIPQLIRYLQREKIPKHYVRYNLDDGSNSNYGPHVNFIDNISVFLNMFHSSSIKSGNIKNYQRLPVNPNIVYRCIGAIISPDNNYFCKFHFGTEIINKIKETGFVFPIDTDLEKLKKYPIFISFDTVMEQIIKNERDGKNVQNIKKDYVCISAFDMKTAEDFINIVVNYKTYKSNNINDFRLIKTMYFYDNKEDYGEINSTVNVNKNYHNVFLTEKNNRTIKNAITEWNKNKIEQLEKGIPNKLGFFLVGNPGCGKSSLIYAIANETKKHIVSINMQDFTNKSFMELMSSIENKVVVFDDIDAYKFAHNRLQMIEQKNDDSNMQQLQLALLASASSNDKSLFNTLNKEMTLDVFLEVLDGYNYLNNCIVILTSNHPELLDPAVTRPGRVDHIINFGLCDEYQFKNIFKYFIKQDYRDVNDSFVFTQNKWSTSYLINTIILPNRNNPQKILRLLSK</sequence>
<proteinExistence type="inferred from homology"/>
<dbReference type="RefSeq" id="YP_010781416.1">
    <property type="nucleotide sequence ID" value="NC_075039.1"/>
</dbReference>
<reference evidence="4" key="2">
    <citation type="journal article" date="2018" name="Nat. Commun.">
        <title>Tailed giant Tupanvirus possesses the most complete translational apparatus of the known virosphere.</title>
        <authorList>
            <person name="Abrahao J."/>
            <person name="Silva L."/>
            <person name="Silva L.S."/>
            <person name="Khalil J.Y.B."/>
            <person name="Rodrigues R."/>
            <person name="Arantes T."/>
            <person name="Assis F."/>
            <person name="Boratto P."/>
            <person name="Andrade M."/>
            <person name="Kroon E.G."/>
            <person name="Ribeiro B."/>
            <person name="Bergier I."/>
            <person name="Seligmann H."/>
            <person name="Ghigo E."/>
            <person name="Colson P."/>
            <person name="Levasseur A."/>
            <person name="Kroemer G."/>
            <person name="Raoult D."/>
            <person name="La Scola B."/>
        </authorList>
    </citation>
    <scope>NUCLEOTIDE SEQUENCE [LARGE SCALE GENOMIC DNA]</scope>
    <source>
        <strain evidence="4">Soda lake</strain>
    </source>
</reference>
<dbReference type="InterPro" id="IPR003593">
    <property type="entry name" value="AAA+_ATPase"/>
</dbReference>
<comment type="similarity">
    <text evidence="1">Belongs to the AAA ATPase family. BCS1 subfamily.</text>
</comment>
<evidence type="ECO:0000256" key="1">
    <source>
        <dbReference type="ARBA" id="ARBA00007448"/>
    </source>
</evidence>
<dbReference type="Pfam" id="PF00004">
    <property type="entry name" value="AAA"/>
    <property type="match status" value="1"/>
</dbReference>
<dbReference type="InterPro" id="IPR050747">
    <property type="entry name" value="Mitochondrial_chaperone_BCS1"/>
</dbReference>
<dbReference type="InterPro" id="IPR027417">
    <property type="entry name" value="P-loop_NTPase"/>
</dbReference>